<keyword evidence="3" id="KW-1185">Reference proteome</keyword>
<proteinExistence type="predicted"/>
<organism evidence="2 3">
    <name type="scientific">Streptomyces goshikiensis</name>
    <dbReference type="NCBI Taxonomy" id="1942"/>
    <lineage>
        <taxon>Bacteria</taxon>
        <taxon>Bacillati</taxon>
        <taxon>Actinomycetota</taxon>
        <taxon>Actinomycetes</taxon>
        <taxon>Kitasatosporales</taxon>
        <taxon>Streptomycetaceae</taxon>
        <taxon>Streptomyces</taxon>
    </lineage>
</organism>
<dbReference type="Proteomes" id="UP001432075">
    <property type="component" value="Chromosome"/>
</dbReference>
<keyword evidence="1" id="KW-0812">Transmembrane</keyword>
<evidence type="ECO:0000313" key="3">
    <source>
        <dbReference type="Proteomes" id="UP001432075"/>
    </source>
</evidence>
<feature type="transmembrane region" description="Helical" evidence="1">
    <location>
        <begin position="80"/>
        <end position="100"/>
    </location>
</feature>
<reference evidence="2" key="1">
    <citation type="submission" date="2022-10" db="EMBL/GenBank/DDBJ databases">
        <title>The complete genomes of actinobacterial strains from the NBC collection.</title>
        <authorList>
            <person name="Joergensen T.S."/>
            <person name="Alvarez Arevalo M."/>
            <person name="Sterndorff E.B."/>
            <person name="Faurdal D."/>
            <person name="Vuksanovic O."/>
            <person name="Mourched A.-S."/>
            <person name="Charusanti P."/>
            <person name="Shaw S."/>
            <person name="Blin K."/>
            <person name="Weber T."/>
        </authorList>
    </citation>
    <scope>NUCLEOTIDE SEQUENCE</scope>
    <source>
        <strain evidence="2">NBC_00283</strain>
    </source>
</reference>
<gene>
    <name evidence="2" type="ORF">OHU17_02600</name>
</gene>
<evidence type="ECO:0000256" key="1">
    <source>
        <dbReference type="SAM" id="Phobius"/>
    </source>
</evidence>
<sequence>MPISRIAEGRAREYVRPAVYAPAGIVMGVVWALGSDTPAWEHALRVLALVGCVVVVMTPLRRRRARLGRPVDHRLHSSLLLGKVLLVAAALVVDDLLGRWISDPSLITAALLAVTIAVGGPALHRKLSHVAPAPTAPPAPAEPRVLCTVEAHGGHGHE</sequence>
<feature type="transmembrane region" description="Helical" evidence="1">
    <location>
        <begin position="14"/>
        <end position="33"/>
    </location>
</feature>
<name>A0ABZ1REP2_9ACTN</name>
<keyword evidence="1" id="KW-0472">Membrane</keyword>
<accession>A0ABZ1REP2</accession>
<feature type="transmembrane region" description="Helical" evidence="1">
    <location>
        <begin position="106"/>
        <end position="123"/>
    </location>
</feature>
<feature type="transmembrane region" description="Helical" evidence="1">
    <location>
        <begin position="39"/>
        <end position="60"/>
    </location>
</feature>
<dbReference type="EMBL" id="CP108057">
    <property type="protein sequence ID" value="WUO44776.1"/>
    <property type="molecule type" value="Genomic_DNA"/>
</dbReference>
<protein>
    <submittedName>
        <fullName evidence="2">Uncharacterized protein</fullName>
    </submittedName>
</protein>
<evidence type="ECO:0000313" key="2">
    <source>
        <dbReference type="EMBL" id="WUO44776.1"/>
    </source>
</evidence>
<keyword evidence="1" id="KW-1133">Transmembrane helix</keyword>
<dbReference type="RefSeq" id="WP_328775107.1">
    <property type="nucleotide sequence ID" value="NZ_CP108057.1"/>
</dbReference>